<keyword evidence="3" id="KW-0255">Endonuclease</keyword>
<dbReference type="GO" id="GO:0004519">
    <property type="term" value="F:endonuclease activity"/>
    <property type="evidence" value="ECO:0007669"/>
    <property type="project" value="UniProtKB-KW"/>
</dbReference>
<reference evidence="3 4" key="1">
    <citation type="submission" date="2024-11" db="EMBL/GenBank/DDBJ databases">
        <title>Draft genome sequences of two bacteria associated to sugarcane roots in Colombia.</title>
        <authorList>
            <person name="Pardo-Diaz S."/>
            <person name="Masmela-Mendoza J."/>
            <person name="Delgadillo-Duran P."/>
            <person name="Bautista E.J."/>
            <person name="Rojas-Tapias D.F."/>
        </authorList>
    </citation>
    <scope>NUCLEOTIDE SEQUENCE [LARGE SCALE GENOMIC DNA]</scope>
    <source>
        <strain evidence="3 4">Ap18</strain>
    </source>
</reference>
<evidence type="ECO:0000259" key="2">
    <source>
        <dbReference type="SMART" id="SM00507"/>
    </source>
</evidence>
<gene>
    <name evidence="3" type="ORF">ACJ41P_22770</name>
</gene>
<evidence type="ECO:0000313" key="4">
    <source>
        <dbReference type="Proteomes" id="UP001628281"/>
    </source>
</evidence>
<comment type="caution">
    <text evidence="3">The sequence shown here is derived from an EMBL/GenBank/DDBJ whole genome shotgun (WGS) entry which is preliminary data.</text>
</comment>
<dbReference type="InterPro" id="IPR003615">
    <property type="entry name" value="HNH_nuc"/>
</dbReference>
<evidence type="ECO:0000256" key="1">
    <source>
        <dbReference type="SAM" id="MobiDB-lite"/>
    </source>
</evidence>
<feature type="domain" description="HNH nuclease" evidence="2">
    <location>
        <begin position="53"/>
        <end position="100"/>
    </location>
</feature>
<dbReference type="SMART" id="SM00507">
    <property type="entry name" value="HNHc"/>
    <property type="match status" value="1"/>
</dbReference>
<keyword evidence="3" id="KW-0540">Nuclease</keyword>
<organism evidence="3 4">
    <name type="scientific">Azospirillum argentinense</name>
    <dbReference type="NCBI Taxonomy" id="2970906"/>
    <lineage>
        <taxon>Bacteria</taxon>
        <taxon>Pseudomonadati</taxon>
        <taxon>Pseudomonadota</taxon>
        <taxon>Alphaproteobacteria</taxon>
        <taxon>Rhodospirillales</taxon>
        <taxon>Azospirillaceae</taxon>
        <taxon>Azospirillum</taxon>
    </lineage>
</organism>
<evidence type="ECO:0000313" key="3">
    <source>
        <dbReference type="EMBL" id="MFL7903976.1"/>
    </source>
</evidence>
<feature type="region of interest" description="Disordered" evidence="1">
    <location>
        <begin position="78"/>
        <end position="150"/>
    </location>
</feature>
<name>A0ABW8VC86_9PROT</name>
<dbReference type="Pfam" id="PF01844">
    <property type="entry name" value="HNH"/>
    <property type="match status" value="1"/>
</dbReference>
<dbReference type="Proteomes" id="UP001628281">
    <property type="component" value="Unassembled WGS sequence"/>
</dbReference>
<proteinExistence type="predicted"/>
<keyword evidence="3" id="KW-0378">Hydrolase</keyword>
<dbReference type="RefSeq" id="WP_407825132.1">
    <property type="nucleotide sequence ID" value="NZ_JBJLSN010000039.1"/>
</dbReference>
<dbReference type="EMBL" id="JBJLSN010000039">
    <property type="protein sequence ID" value="MFL7903976.1"/>
    <property type="molecule type" value="Genomic_DNA"/>
</dbReference>
<dbReference type="InterPro" id="IPR002711">
    <property type="entry name" value="HNH"/>
</dbReference>
<accession>A0ABW8VC86</accession>
<feature type="compositionally biased region" description="Polar residues" evidence="1">
    <location>
        <begin position="139"/>
        <end position="150"/>
    </location>
</feature>
<keyword evidence="4" id="KW-1185">Reference proteome</keyword>
<dbReference type="CDD" id="cd00085">
    <property type="entry name" value="HNHc"/>
    <property type="match status" value="1"/>
</dbReference>
<dbReference type="Gene3D" id="1.10.30.50">
    <property type="match status" value="1"/>
</dbReference>
<protein>
    <submittedName>
        <fullName evidence="3">HNH endonuclease</fullName>
    </submittedName>
</protein>
<sequence>MPYAPAKHCPKPGHPAYHGRQCPVCADARRKAADARRGSAVQRGYGTDWKALRARLMPPGTLCACGCGKLASHLDHIRPRAQGGTDDPSNLQPLARGCHSRKTAGQDGGFGNRKKGVGGAEFPAKGPEPGGKCCAHTPGKSSYQNPWKVG</sequence>